<proteinExistence type="predicted"/>
<evidence type="ECO:0008006" key="2">
    <source>
        <dbReference type="Google" id="ProtNLM"/>
    </source>
</evidence>
<accession>A0A7S0IND8</accession>
<dbReference type="EMBL" id="HBER01004746">
    <property type="protein sequence ID" value="CAD8527135.1"/>
    <property type="molecule type" value="Transcribed_RNA"/>
</dbReference>
<dbReference type="AlphaFoldDB" id="A0A7S0IND8"/>
<name>A0A7S0IND8_9EUKA</name>
<gene>
    <name evidence="1" type="ORF">CLEP1334_LOCUS2356</name>
</gene>
<protein>
    <recommendedName>
        <fullName evidence="2">Zinc finger CHCC-type domain-containing protein</fullName>
    </recommendedName>
</protein>
<sequence length="126" mass="13132">MLLARRSAALHLAKASYAPSRALAGPAKVHDCDIDVLKGPSSVARTTAKLDAGVLYPPGVPSPMESTSSIEPIVVDGLVAKTGGDPLGSPLHYIKLCPRDTTPTACKYTGLRFVSKQALEHAAAKQ</sequence>
<evidence type="ECO:0000313" key="1">
    <source>
        <dbReference type="EMBL" id="CAD8527135.1"/>
    </source>
</evidence>
<reference evidence="1" key="1">
    <citation type="submission" date="2021-01" db="EMBL/GenBank/DDBJ databases">
        <authorList>
            <person name="Corre E."/>
            <person name="Pelletier E."/>
            <person name="Niang G."/>
            <person name="Scheremetjew M."/>
            <person name="Finn R."/>
            <person name="Kale V."/>
            <person name="Holt S."/>
            <person name="Cochrane G."/>
            <person name="Meng A."/>
            <person name="Brown T."/>
            <person name="Cohen L."/>
        </authorList>
    </citation>
    <scope>NUCLEOTIDE SEQUENCE</scope>
    <source>
        <strain evidence="1">RCC1130</strain>
    </source>
</reference>
<organism evidence="1">
    <name type="scientific">Calcidiscus leptoporus</name>
    <dbReference type="NCBI Taxonomy" id="127549"/>
    <lineage>
        <taxon>Eukaryota</taxon>
        <taxon>Haptista</taxon>
        <taxon>Haptophyta</taxon>
        <taxon>Prymnesiophyceae</taxon>
        <taxon>Coccolithales</taxon>
        <taxon>Calcidiscaceae</taxon>
        <taxon>Calcidiscus</taxon>
    </lineage>
</organism>